<organism evidence="1">
    <name type="scientific">marine sediment metagenome</name>
    <dbReference type="NCBI Taxonomy" id="412755"/>
    <lineage>
        <taxon>unclassified sequences</taxon>
        <taxon>metagenomes</taxon>
        <taxon>ecological metagenomes</taxon>
    </lineage>
</organism>
<gene>
    <name evidence="1" type="ORF">S01H1_51458</name>
</gene>
<proteinExistence type="predicted"/>
<evidence type="ECO:0000313" key="1">
    <source>
        <dbReference type="EMBL" id="GAG23292.1"/>
    </source>
</evidence>
<name>X0WJ87_9ZZZZ</name>
<protein>
    <submittedName>
        <fullName evidence="1">Uncharacterized protein</fullName>
    </submittedName>
</protein>
<comment type="caution">
    <text evidence="1">The sequence shown here is derived from an EMBL/GenBank/DDBJ whole genome shotgun (WGS) entry which is preliminary data.</text>
</comment>
<dbReference type="EMBL" id="BARS01033203">
    <property type="protein sequence ID" value="GAG23292.1"/>
    <property type="molecule type" value="Genomic_DNA"/>
</dbReference>
<accession>X0WJ87</accession>
<dbReference type="AlphaFoldDB" id="X0WJ87"/>
<sequence>MKAQCYWIDPAQDAEPTSGYVPSLVVENESGHSPLAGRGKYAAPWTWGKTYEKAVEVCKHVNNRNGVTPEEANRIVASSQAAI</sequence>
<reference evidence="1" key="1">
    <citation type="journal article" date="2014" name="Front. Microbiol.">
        <title>High frequency of phylogenetically diverse reductive dehalogenase-homologous genes in deep subseafloor sedimentary metagenomes.</title>
        <authorList>
            <person name="Kawai M."/>
            <person name="Futagami T."/>
            <person name="Toyoda A."/>
            <person name="Takaki Y."/>
            <person name="Nishi S."/>
            <person name="Hori S."/>
            <person name="Arai W."/>
            <person name="Tsubouchi T."/>
            <person name="Morono Y."/>
            <person name="Uchiyama I."/>
            <person name="Ito T."/>
            <person name="Fujiyama A."/>
            <person name="Inagaki F."/>
            <person name="Takami H."/>
        </authorList>
    </citation>
    <scope>NUCLEOTIDE SEQUENCE</scope>
    <source>
        <strain evidence="1">Expedition CK06-06</strain>
    </source>
</reference>